<dbReference type="Pfam" id="PF03140">
    <property type="entry name" value="DUF247"/>
    <property type="match status" value="1"/>
</dbReference>
<proteinExistence type="predicted"/>
<feature type="transmembrane region" description="Helical" evidence="1">
    <location>
        <begin position="515"/>
        <end position="537"/>
    </location>
</feature>
<name>A0A6N2K656_SALVM</name>
<dbReference type="EMBL" id="CAADRP010000136">
    <property type="protein sequence ID" value="VFU23748.1"/>
    <property type="molecule type" value="Genomic_DNA"/>
</dbReference>
<evidence type="ECO:0000313" key="2">
    <source>
        <dbReference type="EMBL" id="VFU23748.1"/>
    </source>
</evidence>
<keyword evidence="1" id="KW-1133">Transmembrane helix</keyword>
<sequence length="547" mass="63103">MDCATVVLGCLGLLNGGGGGGVRCMDFGWILMVVGGFWVEEASGIWPVACGAIVYSDGGLMARNGRFLLETLPKGNDCVRSESYLLGFVKICRKVEKKKKNTEIAGSREKEEKLNCNSMDSRDHCSLDIGKLAESVEGKLRIFRPFSNNCSIYRVPKRLRELNEKAYTPQVVSIGPLHYGKEELKEMEEHKRLYLREFLDLSQVSVNDFIAVIAERETRLRNCYAETFDKLSEEEFVEMVLLDCSFLIMFLLKRYFSDIRSRSIDHIFNKPWMIEEIRYDLCLLENQLPFFIVEDLFNLSKILHRREEYSLIELARYFLSATWGSWVPEDILEQASLSKVEHFVDFLRICQQPSRKMQSNKLASTLTTPTVEELHQAGIRFKLGSSINRLDIKFDDDKGTLEIPQIYIQDHTEILYRNLQAFEQCNYDDNRYVGDYIAMLSLLVPAEKDVEILVKKGIIDDWLHDNNAVSSLFGNLFKENLLNTNNFYFSGAVEDLNRYYRKRGHKWKAVLRHKYFYNPWTTISVVAAAVLVIFTIIQAVCSIIQVV</sequence>
<accession>A0A6N2K656</accession>
<organism evidence="2">
    <name type="scientific">Salix viminalis</name>
    <name type="common">Common osier</name>
    <name type="synonym">Basket willow</name>
    <dbReference type="NCBI Taxonomy" id="40686"/>
    <lineage>
        <taxon>Eukaryota</taxon>
        <taxon>Viridiplantae</taxon>
        <taxon>Streptophyta</taxon>
        <taxon>Embryophyta</taxon>
        <taxon>Tracheophyta</taxon>
        <taxon>Spermatophyta</taxon>
        <taxon>Magnoliopsida</taxon>
        <taxon>eudicotyledons</taxon>
        <taxon>Gunneridae</taxon>
        <taxon>Pentapetalae</taxon>
        <taxon>rosids</taxon>
        <taxon>fabids</taxon>
        <taxon>Malpighiales</taxon>
        <taxon>Salicaceae</taxon>
        <taxon>Saliceae</taxon>
        <taxon>Salix</taxon>
    </lineage>
</organism>
<evidence type="ECO:0000256" key="1">
    <source>
        <dbReference type="SAM" id="Phobius"/>
    </source>
</evidence>
<dbReference type="PANTHER" id="PTHR31170">
    <property type="entry name" value="BNAC04G53230D PROTEIN"/>
    <property type="match status" value="1"/>
</dbReference>
<dbReference type="PANTHER" id="PTHR31170:SF17">
    <property type="match status" value="1"/>
</dbReference>
<dbReference type="InterPro" id="IPR004158">
    <property type="entry name" value="DUF247_pln"/>
</dbReference>
<dbReference type="AlphaFoldDB" id="A0A6N2K656"/>
<gene>
    <name evidence="2" type="ORF">SVIM_LOCUS38914</name>
</gene>
<keyword evidence="1" id="KW-0472">Membrane</keyword>
<reference evidence="2" key="1">
    <citation type="submission" date="2019-03" db="EMBL/GenBank/DDBJ databases">
        <authorList>
            <person name="Mank J."/>
            <person name="Almeida P."/>
        </authorList>
    </citation>
    <scope>NUCLEOTIDE SEQUENCE</scope>
    <source>
        <strain evidence="2">78183</strain>
    </source>
</reference>
<keyword evidence="1" id="KW-0812">Transmembrane</keyword>
<protein>
    <submittedName>
        <fullName evidence="2">Uncharacterized protein</fullName>
    </submittedName>
</protein>